<keyword evidence="2" id="KW-0472">Membrane</keyword>
<evidence type="ECO:0000256" key="1">
    <source>
        <dbReference type="SAM" id="MobiDB-lite"/>
    </source>
</evidence>
<proteinExistence type="predicted"/>
<evidence type="ECO:0000256" key="2">
    <source>
        <dbReference type="SAM" id="Phobius"/>
    </source>
</evidence>
<name>A0A386KCN1_9CAUD</name>
<dbReference type="RefSeq" id="YP_009949723.1">
    <property type="nucleotide sequence ID" value="NC_051583.1"/>
</dbReference>
<gene>
    <name evidence="3" type="primary">60</name>
    <name evidence="3" type="ORF">SEA_SAGUARO_60</name>
</gene>
<keyword evidence="4" id="KW-1185">Reference proteome</keyword>
<dbReference type="EMBL" id="MH744423">
    <property type="protein sequence ID" value="AYD82054.1"/>
    <property type="molecule type" value="Genomic_DNA"/>
</dbReference>
<feature type="region of interest" description="Disordered" evidence="1">
    <location>
        <begin position="69"/>
        <end position="89"/>
    </location>
</feature>
<feature type="compositionally biased region" description="Pro residues" evidence="1">
    <location>
        <begin position="79"/>
        <end position="89"/>
    </location>
</feature>
<organism evidence="3 4">
    <name type="scientific">Mycobacterium phage Saguaro</name>
    <dbReference type="NCBI Taxonomy" id="2315616"/>
    <lineage>
        <taxon>Viruses</taxon>
        <taxon>Duplodnaviria</taxon>
        <taxon>Heunggongvirae</taxon>
        <taxon>Uroviricota</taxon>
        <taxon>Caudoviricetes</taxon>
        <taxon>Bclasvirinae</taxon>
        <taxon>Saguarovirus</taxon>
        <taxon>Saguarovirus saguaro</taxon>
    </lineage>
</organism>
<keyword evidence="2" id="KW-1133">Transmembrane helix</keyword>
<dbReference type="Proteomes" id="UP000269292">
    <property type="component" value="Segment"/>
</dbReference>
<keyword evidence="2" id="KW-0812">Transmembrane</keyword>
<reference evidence="3 4" key="1">
    <citation type="submission" date="2018-08" db="EMBL/GenBank/DDBJ databases">
        <authorList>
            <person name="Washington J.M."/>
            <person name="Garlena R.A."/>
            <person name="Russell D.A."/>
            <person name="Pope W.H."/>
            <person name="Jacobs-Sera D."/>
            <person name="Hatfull G.F."/>
        </authorList>
    </citation>
    <scope>NUCLEOTIDE SEQUENCE [LARGE SCALE GENOMIC DNA]</scope>
</reference>
<accession>A0A386KCN1</accession>
<protein>
    <submittedName>
        <fullName evidence="3">Membrane protein</fullName>
    </submittedName>
</protein>
<sequence>MSWEALLIAVAIGIAYLIGRAIGWAAGRARGRTDRPPTICLTLELEGEVLGGLHIAGVRFDPHEVAAARRAMAEDDDLPPGPPPGHPEA</sequence>
<dbReference type="KEGG" id="vg:60321129"/>
<feature type="transmembrane region" description="Helical" evidence="2">
    <location>
        <begin position="6"/>
        <end position="26"/>
    </location>
</feature>
<evidence type="ECO:0000313" key="4">
    <source>
        <dbReference type="Proteomes" id="UP000269292"/>
    </source>
</evidence>
<dbReference type="GeneID" id="60321129"/>
<evidence type="ECO:0000313" key="3">
    <source>
        <dbReference type="EMBL" id="AYD82054.1"/>
    </source>
</evidence>